<dbReference type="InterPro" id="IPR029068">
    <property type="entry name" value="Glyas_Bleomycin-R_OHBP_Dase"/>
</dbReference>
<dbReference type="InterPro" id="IPR004360">
    <property type="entry name" value="Glyas_Fos-R_dOase_dom"/>
</dbReference>
<organism evidence="2 3">
    <name type="scientific">Sphingomonas dokdonensis</name>
    <dbReference type="NCBI Taxonomy" id="344880"/>
    <lineage>
        <taxon>Bacteria</taxon>
        <taxon>Pseudomonadati</taxon>
        <taxon>Pseudomonadota</taxon>
        <taxon>Alphaproteobacteria</taxon>
        <taxon>Sphingomonadales</taxon>
        <taxon>Sphingomonadaceae</taxon>
        <taxon>Sphingomonas</taxon>
    </lineage>
</organism>
<dbReference type="OrthoDB" id="9813630at2"/>
<dbReference type="EMBL" id="NBBI01000009">
    <property type="protein sequence ID" value="OWK27816.1"/>
    <property type="molecule type" value="Genomic_DNA"/>
</dbReference>
<gene>
    <name evidence="2" type="ORF">SPDO_30560</name>
</gene>
<evidence type="ECO:0000259" key="1">
    <source>
        <dbReference type="PROSITE" id="PS51819"/>
    </source>
</evidence>
<dbReference type="PANTHER" id="PTHR39175:SF1">
    <property type="entry name" value="FAMILY PROTEIN, PUTATIVE (AFU_ORTHOLOGUE AFUA_3G15060)-RELATED"/>
    <property type="match status" value="1"/>
</dbReference>
<dbReference type="SUPFAM" id="SSF54593">
    <property type="entry name" value="Glyoxalase/Bleomycin resistance protein/Dihydroxybiphenyl dioxygenase"/>
    <property type="match status" value="1"/>
</dbReference>
<sequence>MRIEALHHVQLAMPAGGEGAARRFYADVLGIPEVAKPPHLAARGGCWFERGPLRVHLGVEQDFRAATKAHPAFLVTDLPMLLARIEAAGFRVTQDAPLEGYTRRYVTDPFGNRLELMEPD</sequence>
<evidence type="ECO:0000313" key="3">
    <source>
        <dbReference type="Proteomes" id="UP000197290"/>
    </source>
</evidence>
<dbReference type="Pfam" id="PF00903">
    <property type="entry name" value="Glyoxalase"/>
    <property type="match status" value="1"/>
</dbReference>
<comment type="caution">
    <text evidence="2">The sequence shown here is derived from an EMBL/GenBank/DDBJ whole genome shotgun (WGS) entry which is preliminary data.</text>
</comment>
<dbReference type="Gene3D" id="3.10.180.10">
    <property type="entry name" value="2,3-Dihydroxybiphenyl 1,2-Dioxygenase, domain 1"/>
    <property type="match status" value="1"/>
</dbReference>
<feature type="domain" description="VOC" evidence="1">
    <location>
        <begin position="5"/>
        <end position="119"/>
    </location>
</feature>
<reference evidence="2 3" key="1">
    <citation type="submission" date="2017-03" db="EMBL/GenBank/DDBJ databases">
        <title>Genome sequence of Sphingomonas dokdonensis DSM 21029.</title>
        <authorList>
            <person name="Poehlein A."/>
            <person name="Wuebbeler J.H."/>
            <person name="Steinbuechel A."/>
            <person name="Daniel R."/>
        </authorList>
    </citation>
    <scope>NUCLEOTIDE SEQUENCE [LARGE SCALE GENOMIC DNA]</scope>
    <source>
        <strain evidence="2 3">DSM 21029</strain>
    </source>
</reference>
<accession>A0A2D0A4J5</accession>
<dbReference type="InterPro" id="IPR037523">
    <property type="entry name" value="VOC_core"/>
</dbReference>
<dbReference type="PROSITE" id="PS51819">
    <property type="entry name" value="VOC"/>
    <property type="match status" value="1"/>
</dbReference>
<evidence type="ECO:0000313" key="2">
    <source>
        <dbReference type="EMBL" id="OWK27816.1"/>
    </source>
</evidence>
<name>A0A2D0A4J5_9SPHN</name>
<dbReference type="Proteomes" id="UP000197290">
    <property type="component" value="Unassembled WGS sequence"/>
</dbReference>
<keyword evidence="3" id="KW-1185">Reference proteome</keyword>
<protein>
    <submittedName>
        <fullName evidence="2">Glyoxalase-like domain protein</fullName>
    </submittedName>
</protein>
<dbReference type="PANTHER" id="PTHR39175">
    <property type="entry name" value="FAMILY PROTEIN, PUTATIVE (AFU_ORTHOLOGUE AFUA_3G15060)-RELATED"/>
    <property type="match status" value="1"/>
</dbReference>
<proteinExistence type="predicted"/>
<dbReference type="RefSeq" id="WP_088368375.1">
    <property type="nucleotide sequence ID" value="NZ_NBBI01000009.1"/>
</dbReference>
<dbReference type="AlphaFoldDB" id="A0A2D0A4J5"/>